<organism evidence="8 9">
    <name type="scientific">Pseudopedobacter saltans (strain ATCC 51119 / DSM 12145 / JCM 21818 / CCUG 39354 / LMG 10337 / NBRC 100064 / NCIMB 13643)</name>
    <name type="common">Pedobacter saltans</name>
    <dbReference type="NCBI Taxonomy" id="762903"/>
    <lineage>
        <taxon>Bacteria</taxon>
        <taxon>Pseudomonadati</taxon>
        <taxon>Bacteroidota</taxon>
        <taxon>Sphingobacteriia</taxon>
        <taxon>Sphingobacteriales</taxon>
        <taxon>Sphingobacteriaceae</taxon>
        <taxon>Pseudopedobacter</taxon>
    </lineage>
</organism>
<dbReference type="InterPro" id="IPR014068">
    <property type="entry name" value="Azurin"/>
</dbReference>
<dbReference type="PROSITE" id="PS51257">
    <property type="entry name" value="PROKAR_LIPOPROTEIN"/>
    <property type="match status" value="1"/>
</dbReference>
<keyword evidence="2" id="KW-0479">Metal-binding</keyword>
<dbReference type="AlphaFoldDB" id="F0S4Z2"/>
<keyword evidence="1" id="KW-0813">Transport</keyword>
<dbReference type="PANTHER" id="PTHR38439:SF2">
    <property type="entry name" value="OUTER MEMBRANE PROTEIN H.8"/>
    <property type="match status" value="1"/>
</dbReference>
<keyword evidence="3" id="KW-0249">Electron transport</keyword>
<evidence type="ECO:0000313" key="9">
    <source>
        <dbReference type="Proteomes" id="UP000000310"/>
    </source>
</evidence>
<evidence type="ECO:0000256" key="4">
    <source>
        <dbReference type="ARBA" id="ARBA00023008"/>
    </source>
</evidence>
<feature type="chain" id="PRO_5003259945" evidence="6">
    <location>
        <begin position="19"/>
        <end position="171"/>
    </location>
</feature>
<keyword evidence="6" id="KW-0732">Signal</keyword>
<feature type="signal peptide" evidence="6">
    <location>
        <begin position="1"/>
        <end position="18"/>
    </location>
</feature>
<dbReference type="GO" id="GO:0005507">
    <property type="term" value="F:copper ion binding"/>
    <property type="evidence" value="ECO:0007669"/>
    <property type="project" value="InterPro"/>
</dbReference>
<dbReference type="InterPro" id="IPR000923">
    <property type="entry name" value="BlueCu_1"/>
</dbReference>
<dbReference type="GO" id="GO:0009055">
    <property type="term" value="F:electron transfer activity"/>
    <property type="evidence" value="ECO:0007669"/>
    <property type="project" value="InterPro"/>
</dbReference>
<gene>
    <name evidence="8" type="ordered locus">Pedsa_3637</name>
</gene>
<dbReference type="InterPro" id="IPR008972">
    <property type="entry name" value="Cupredoxin"/>
</dbReference>
<feature type="region of interest" description="Disordered" evidence="5">
    <location>
        <begin position="24"/>
        <end position="46"/>
    </location>
</feature>
<evidence type="ECO:0000256" key="1">
    <source>
        <dbReference type="ARBA" id="ARBA00022448"/>
    </source>
</evidence>
<evidence type="ECO:0000259" key="7">
    <source>
        <dbReference type="Pfam" id="PF00127"/>
    </source>
</evidence>
<name>F0S4Z2_PSESL</name>
<dbReference type="EMBL" id="CP002545">
    <property type="protein sequence ID" value="ADY54166.1"/>
    <property type="molecule type" value="Genomic_DNA"/>
</dbReference>
<protein>
    <submittedName>
        <fullName evidence="8">Blue (Type 1) copper domain protein</fullName>
    </submittedName>
</protein>
<dbReference type="PROSITE" id="PS00196">
    <property type="entry name" value="COPPER_BLUE"/>
    <property type="match status" value="1"/>
</dbReference>
<dbReference type="SUPFAM" id="SSF49503">
    <property type="entry name" value="Cupredoxins"/>
    <property type="match status" value="1"/>
</dbReference>
<evidence type="ECO:0000256" key="5">
    <source>
        <dbReference type="SAM" id="MobiDB-lite"/>
    </source>
</evidence>
<keyword evidence="4" id="KW-0186">Copper</keyword>
<dbReference type="InterPro" id="IPR028871">
    <property type="entry name" value="BlueCu_1_BS"/>
</dbReference>
<sequence>MKKTSILLSTAMMMLVAACGNNSNQQQNDNATESTTATTQETGEPSSKEAIITLNAGDDMKFDQTLLNVKEGQTIKLTLNHIGKMAKDVMGHNFVLLVAGVSATDFAMKVIGDKATDYIPADTKDIIAHTKLLSGGESDTIEFPAPAKGTYEFLCSFPGHVGLMKGTLIVE</sequence>
<evidence type="ECO:0000256" key="6">
    <source>
        <dbReference type="SAM" id="SignalP"/>
    </source>
</evidence>
<dbReference type="RefSeq" id="WP_013634649.1">
    <property type="nucleotide sequence ID" value="NC_015177.1"/>
</dbReference>
<dbReference type="OrthoDB" id="9808161at2"/>
<reference evidence="9" key="2">
    <citation type="submission" date="2011-02" db="EMBL/GenBank/DDBJ databases">
        <title>The complete genome of Pedobacter saltans DSM 12145.</title>
        <authorList>
            <consortium name="US DOE Joint Genome Institute (JGI-PGF)"/>
            <person name="Lucas S."/>
            <person name="Copeland A."/>
            <person name="Lapidus A."/>
            <person name="Bruce D."/>
            <person name="Goodwin L."/>
            <person name="Pitluck S."/>
            <person name="Kyrpides N."/>
            <person name="Mavromatis K."/>
            <person name="Pagani I."/>
            <person name="Ivanova N."/>
            <person name="Ovchinnikova G."/>
            <person name="Lu M."/>
            <person name="Detter J.C."/>
            <person name="Han C."/>
            <person name="Land M."/>
            <person name="Hauser L."/>
            <person name="Markowitz V."/>
            <person name="Cheng J.-F."/>
            <person name="Hugenholtz P."/>
            <person name="Woyke T."/>
            <person name="Wu D."/>
            <person name="Tindall B."/>
            <person name="Pomrenke H.G."/>
            <person name="Brambilla E."/>
            <person name="Klenk H.-P."/>
            <person name="Eisen J.A."/>
        </authorList>
    </citation>
    <scope>NUCLEOTIDE SEQUENCE [LARGE SCALE GENOMIC DNA]</scope>
    <source>
        <strain evidence="9">ATCC 51119 / DSM 12145 / JCM 21818 / LMG 10337 / NBRC 100064 / NCIMB 13643</strain>
    </source>
</reference>
<accession>F0S4Z2</accession>
<evidence type="ECO:0000313" key="8">
    <source>
        <dbReference type="EMBL" id="ADY54166.1"/>
    </source>
</evidence>
<dbReference type="HOGENOM" id="CLU_112845_0_0_10"/>
<dbReference type="PANTHER" id="PTHR38439">
    <property type="entry name" value="AURACYANIN-B"/>
    <property type="match status" value="1"/>
</dbReference>
<evidence type="ECO:0000256" key="3">
    <source>
        <dbReference type="ARBA" id="ARBA00022982"/>
    </source>
</evidence>
<dbReference type="KEGG" id="psn:Pedsa_3637"/>
<keyword evidence="9" id="KW-1185">Reference proteome</keyword>
<evidence type="ECO:0000256" key="2">
    <source>
        <dbReference type="ARBA" id="ARBA00022723"/>
    </source>
</evidence>
<dbReference type="Proteomes" id="UP000000310">
    <property type="component" value="Chromosome"/>
</dbReference>
<proteinExistence type="predicted"/>
<dbReference type="CDD" id="cd13922">
    <property type="entry name" value="Azurin"/>
    <property type="match status" value="1"/>
</dbReference>
<dbReference type="InterPro" id="IPR050845">
    <property type="entry name" value="Cu-binding_ET"/>
</dbReference>
<dbReference type="STRING" id="762903.Pedsa_3637"/>
<reference evidence="8 9" key="1">
    <citation type="journal article" date="2011" name="Stand. Genomic Sci.">
        <title>Complete genome sequence of the gliding, heparinolytic Pedobacter saltans type strain (113).</title>
        <authorList>
            <person name="Liolios K."/>
            <person name="Sikorski J."/>
            <person name="Lu M."/>
            <person name="Nolan M."/>
            <person name="Lapidus A."/>
            <person name="Lucas S."/>
            <person name="Hammon N."/>
            <person name="Deshpande S."/>
            <person name="Cheng J.F."/>
            <person name="Tapia R."/>
            <person name="Han C."/>
            <person name="Goodwin L."/>
            <person name="Pitluck S."/>
            <person name="Huntemann M."/>
            <person name="Ivanova N."/>
            <person name="Pagani I."/>
            <person name="Mavromatis K."/>
            <person name="Ovchinikova G."/>
            <person name="Pati A."/>
            <person name="Chen A."/>
            <person name="Palaniappan K."/>
            <person name="Land M."/>
            <person name="Hauser L."/>
            <person name="Brambilla E.M."/>
            <person name="Kotsyurbenko O."/>
            <person name="Rohde M."/>
            <person name="Tindall B.J."/>
            <person name="Abt B."/>
            <person name="Goker M."/>
            <person name="Detter J.C."/>
            <person name="Woyke T."/>
            <person name="Bristow J."/>
            <person name="Eisen J.A."/>
            <person name="Markowitz V."/>
            <person name="Hugenholtz P."/>
            <person name="Klenk H.P."/>
            <person name="Kyrpides N.C."/>
        </authorList>
    </citation>
    <scope>NUCLEOTIDE SEQUENCE [LARGE SCALE GENOMIC DNA]</scope>
    <source>
        <strain evidence="9">ATCC 51119 / DSM 12145 / JCM 21818 / LMG 10337 / NBRC 100064 / NCIMB 13643</strain>
    </source>
</reference>
<feature type="domain" description="Blue (type 1) copper" evidence="7">
    <location>
        <begin position="55"/>
        <end position="171"/>
    </location>
</feature>
<feature type="compositionally biased region" description="Low complexity" evidence="5">
    <location>
        <begin position="31"/>
        <end position="42"/>
    </location>
</feature>
<dbReference type="eggNOG" id="COG3241">
    <property type="taxonomic scope" value="Bacteria"/>
</dbReference>
<dbReference type="Pfam" id="PF00127">
    <property type="entry name" value="Copper-bind"/>
    <property type="match status" value="1"/>
</dbReference>
<dbReference type="Gene3D" id="2.60.40.420">
    <property type="entry name" value="Cupredoxins - blue copper proteins"/>
    <property type="match status" value="1"/>
</dbReference>